<dbReference type="InterPro" id="IPR042242">
    <property type="entry name" value="RecO_C"/>
</dbReference>
<dbReference type="Gene3D" id="1.20.1440.120">
    <property type="entry name" value="Recombination protein O, C-terminal domain"/>
    <property type="match status" value="1"/>
</dbReference>
<keyword evidence="5 7" id="KW-0234">DNA repair</keyword>
<dbReference type="EMBL" id="FOEI01000003">
    <property type="protein sequence ID" value="SEP92680.1"/>
    <property type="molecule type" value="Genomic_DNA"/>
</dbReference>
<dbReference type="Pfam" id="PF02565">
    <property type="entry name" value="RecO_C"/>
    <property type="match status" value="1"/>
</dbReference>
<dbReference type="SUPFAM" id="SSF57863">
    <property type="entry name" value="ArfGap/RecO-like zinc finger"/>
    <property type="match status" value="1"/>
</dbReference>
<dbReference type="InterPro" id="IPR012340">
    <property type="entry name" value="NA-bd_OB-fold"/>
</dbReference>
<reference evidence="9 10" key="1">
    <citation type="submission" date="2016-10" db="EMBL/GenBank/DDBJ databases">
        <authorList>
            <person name="de Groot N.N."/>
        </authorList>
    </citation>
    <scope>NUCLEOTIDE SEQUENCE [LARGE SCALE GENOMIC DNA]</scope>
    <source>
        <strain evidence="9 10">DSM 27078</strain>
    </source>
</reference>
<evidence type="ECO:0000256" key="4">
    <source>
        <dbReference type="ARBA" id="ARBA00023172"/>
    </source>
</evidence>
<feature type="domain" description="DNA replication/recombination mediator RecO N-terminal" evidence="8">
    <location>
        <begin position="1"/>
        <end position="81"/>
    </location>
</feature>
<keyword evidence="4 7" id="KW-0233">DNA recombination</keyword>
<dbReference type="GO" id="GO:0043590">
    <property type="term" value="C:bacterial nucleoid"/>
    <property type="evidence" value="ECO:0007669"/>
    <property type="project" value="TreeGrafter"/>
</dbReference>
<comment type="similarity">
    <text evidence="1 7">Belongs to the RecO family.</text>
</comment>
<evidence type="ECO:0000256" key="7">
    <source>
        <dbReference type="HAMAP-Rule" id="MF_00201"/>
    </source>
</evidence>
<dbReference type="Pfam" id="PF11967">
    <property type="entry name" value="RecO_N"/>
    <property type="match status" value="1"/>
</dbReference>
<dbReference type="PANTHER" id="PTHR33991">
    <property type="entry name" value="DNA REPAIR PROTEIN RECO"/>
    <property type="match status" value="1"/>
</dbReference>
<evidence type="ECO:0000256" key="3">
    <source>
        <dbReference type="ARBA" id="ARBA00022763"/>
    </source>
</evidence>
<evidence type="ECO:0000256" key="6">
    <source>
        <dbReference type="ARBA" id="ARBA00033409"/>
    </source>
</evidence>
<dbReference type="OrthoDB" id="9789152at2"/>
<dbReference type="AlphaFoldDB" id="A0A1H9BUU0"/>
<evidence type="ECO:0000313" key="9">
    <source>
        <dbReference type="EMBL" id="SEP92680.1"/>
    </source>
</evidence>
<accession>A0A1H9BUU0</accession>
<comment type="function">
    <text evidence="7">Involved in DNA repair and RecF pathway recombination.</text>
</comment>
<evidence type="ECO:0000256" key="1">
    <source>
        <dbReference type="ARBA" id="ARBA00007452"/>
    </source>
</evidence>
<protein>
    <recommendedName>
        <fullName evidence="2 7">DNA repair protein RecO</fullName>
    </recommendedName>
    <alternativeName>
        <fullName evidence="6 7">Recombination protein O</fullName>
    </alternativeName>
</protein>
<organism evidence="9 10">
    <name type="scientific">Flavobacterium urocaniciphilum</name>
    <dbReference type="NCBI Taxonomy" id="1299341"/>
    <lineage>
        <taxon>Bacteria</taxon>
        <taxon>Pseudomonadati</taxon>
        <taxon>Bacteroidota</taxon>
        <taxon>Flavobacteriia</taxon>
        <taxon>Flavobacteriales</taxon>
        <taxon>Flavobacteriaceae</taxon>
        <taxon>Flavobacterium</taxon>
    </lineage>
</organism>
<dbReference type="Gene3D" id="2.40.50.140">
    <property type="entry name" value="Nucleic acid-binding proteins"/>
    <property type="match status" value="1"/>
</dbReference>
<dbReference type="RefSeq" id="WP_091467429.1">
    <property type="nucleotide sequence ID" value="NZ_FOEI01000003.1"/>
</dbReference>
<evidence type="ECO:0000256" key="2">
    <source>
        <dbReference type="ARBA" id="ARBA00021310"/>
    </source>
</evidence>
<dbReference type="PANTHER" id="PTHR33991:SF1">
    <property type="entry name" value="DNA REPAIR PROTEIN RECO"/>
    <property type="match status" value="1"/>
</dbReference>
<evidence type="ECO:0000256" key="5">
    <source>
        <dbReference type="ARBA" id="ARBA00023204"/>
    </source>
</evidence>
<dbReference type="STRING" id="1299341.SAMN05444005_103230"/>
<dbReference type="Proteomes" id="UP000198648">
    <property type="component" value="Unassembled WGS sequence"/>
</dbReference>
<dbReference type="InterPro" id="IPR037278">
    <property type="entry name" value="ARFGAP/RecO"/>
</dbReference>
<dbReference type="NCBIfam" id="TIGR00613">
    <property type="entry name" value="reco"/>
    <property type="match status" value="1"/>
</dbReference>
<proteinExistence type="inferred from homology"/>
<dbReference type="GO" id="GO:0006302">
    <property type="term" value="P:double-strand break repair"/>
    <property type="evidence" value="ECO:0007669"/>
    <property type="project" value="TreeGrafter"/>
</dbReference>
<dbReference type="GO" id="GO:0006310">
    <property type="term" value="P:DNA recombination"/>
    <property type="evidence" value="ECO:0007669"/>
    <property type="project" value="UniProtKB-UniRule"/>
</dbReference>
<evidence type="ECO:0000313" key="10">
    <source>
        <dbReference type="Proteomes" id="UP000198648"/>
    </source>
</evidence>
<dbReference type="InterPro" id="IPR022572">
    <property type="entry name" value="DNA_rep/recomb_RecO_N"/>
</dbReference>
<keyword evidence="3 7" id="KW-0227">DNA damage</keyword>
<dbReference type="HAMAP" id="MF_00201">
    <property type="entry name" value="RecO"/>
    <property type="match status" value="1"/>
</dbReference>
<evidence type="ECO:0000259" key="8">
    <source>
        <dbReference type="Pfam" id="PF11967"/>
    </source>
</evidence>
<dbReference type="SUPFAM" id="SSF50249">
    <property type="entry name" value="Nucleic acid-binding proteins"/>
    <property type="match status" value="1"/>
</dbReference>
<sequence>MNVKTKAIVLSTVKYQEKSLIVKCFTESDGLKSYFIQSAFSTRKSNQKIAYFQPLNLLEIEANHKNKGTLEHIKEVKLAYNYQSISVDFTKNAIVFFLSEVLHHAILEEEKNDTLFAFLETSFLWLDTHVTNPNFHLIFLIELTKFLGFYPQLEDTDANCFEMIEGVFTSYQGVNCLSENESILLKKLMELKFDDISKNFSKKERQVLLKIILDYYIIHLQGFKKPKSLEVLKEIFN</sequence>
<dbReference type="InterPro" id="IPR003717">
    <property type="entry name" value="RecO"/>
</dbReference>
<gene>
    <name evidence="7" type="primary">recO</name>
    <name evidence="9" type="ORF">SAMN05444005_103230</name>
</gene>
<keyword evidence="10" id="KW-1185">Reference proteome</keyword>
<name>A0A1H9BUU0_9FLAO</name>